<evidence type="ECO:0008006" key="3">
    <source>
        <dbReference type="Google" id="ProtNLM"/>
    </source>
</evidence>
<sequence length="64" mass="7657">MDITIHLYRNGFKPGYWVWTAHGEVDTNGVNTPDLKADRIERRLQGRYVRDVDMEEVNWETNYD</sequence>
<reference evidence="1 2" key="1">
    <citation type="journal article" date="2023" name="Plants (Basel)">
        <title>Bridging the Gap: Combining Genomics and Transcriptomics Approaches to Understand Stylosanthes scabra, an Orphan Legume from the Brazilian Caatinga.</title>
        <authorList>
            <person name="Ferreira-Neto J.R.C."/>
            <person name="da Silva M.D."/>
            <person name="Binneck E."/>
            <person name="de Melo N.F."/>
            <person name="da Silva R.H."/>
            <person name="de Melo A.L.T.M."/>
            <person name="Pandolfi V."/>
            <person name="Bustamante F.O."/>
            <person name="Brasileiro-Vidal A.C."/>
            <person name="Benko-Iseppon A.M."/>
        </authorList>
    </citation>
    <scope>NUCLEOTIDE SEQUENCE [LARGE SCALE GENOMIC DNA]</scope>
    <source>
        <tissue evidence="1">Leaves</tissue>
    </source>
</reference>
<comment type="caution">
    <text evidence="1">The sequence shown here is derived from an EMBL/GenBank/DDBJ whole genome shotgun (WGS) entry which is preliminary data.</text>
</comment>
<feature type="non-terminal residue" evidence="1">
    <location>
        <position position="64"/>
    </location>
</feature>
<organism evidence="1 2">
    <name type="scientific">Stylosanthes scabra</name>
    <dbReference type="NCBI Taxonomy" id="79078"/>
    <lineage>
        <taxon>Eukaryota</taxon>
        <taxon>Viridiplantae</taxon>
        <taxon>Streptophyta</taxon>
        <taxon>Embryophyta</taxon>
        <taxon>Tracheophyta</taxon>
        <taxon>Spermatophyta</taxon>
        <taxon>Magnoliopsida</taxon>
        <taxon>eudicotyledons</taxon>
        <taxon>Gunneridae</taxon>
        <taxon>Pentapetalae</taxon>
        <taxon>rosids</taxon>
        <taxon>fabids</taxon>
        <taxon>Fabales</taxon>
        <taxon>Fabaceae</taxon>
        <taxon>Papilionoideae</taxon>
        <taxon>50 kb inversion clade</taxon>
        <taxon>dalbergioids sensu lato</taxon>
        <taxon>Dalbergieae</taxon>
        <taxon>Pterocarpus clade</taxon>
        <taxon>Stylosanthes</taxon>
    </lineage>
</organism>
<proteinExistence type="predicted"/>
<accession>A0ABU6YYR5</accession>
<protein>
    <recommendedName>
        <fullName evidence="3">Transposase</fullName>
    </recommendedName>
</protein>
<dbReference type="Proteomes" id="UP001341840">
    <property type="component" value="Unassembled WGS sequence"/>
</dbReference>
<evidence type="ECO:0000313" key="1">
    <source>
        <dbReference type="EMBL" id="MED6215507.1"/>
    </source>
</evidence>
<keyword evidence="2" id="KW-1185">Reference proteome</keyword>
<name>A0ABU6YYR5_9FABA</name>
<dbReference type="EMBL" id="JASCZI010251966">
    <property type="protein sequence ID" value="MED6215507.1"/>
    <property type="molecule type" value="Genomic_DNA"/>
</dbReference>
<gene>
    <name evidence="1" type="ORF">PIB30_114311</name>
</gene>
<evidence type="ECO:0000313" key="2">
    <source>
        <dbReference type="Proteomes" id="UP001341840"/>
    </source>
</evidence>